<proteinExistence type="inferred from homology"/>
<evidence type="ECO:0000256" key="5">
    <source>
        <dbReference type="ARBA" id="ARBA00022960"/>
    </source>
</evidence>
<evidence type="ECO:0000256" key="3">
    <source>
        <dbReference type="ARBA" id="ARBA00022676"/>
    </source>
</evidence>
<protein>
    <recommendedName>
        <fullName evidence="10">UDP-N-acetylglucosamine--N-acetylmuramyl-(pentapeptide) pyrophosphoryl-undecaprenol N-acetylglucosamine transferase</fullName>
        <ecNumber evidence="10">2.4.1.227</ecNumber>
    </recommendedName>
    <alternativeName>
        <fullName evidence="10">Undecaprenyl-PP-MurNAc-pentapeptide-UDPGlcNAc GlcNAc transferase</fullName>
    </alternativeName>
</protein>
<reference evidence="14" key="1">
    <citation type="journal article" date="2019" name="Int. J. Syst. Evol. Microbiol.">
        <title>The Global Catalogue of Microorganisms (GCM) 10K type strain sequencing project: providing services to taxonomists for standard genome sequencing and annotation.</title>
        <authorList>
            <consortium name="The Broad Institute Genomics Platform"/>
            <consortium name="The Broad Institute Genome Sequencing Center for Infectious Disease"/>
            <person name="Wu L."/>
            <person name="Ma J."/>
        </authorList>
    </citation>
    <scope>NUCLEOTIDE SEQUENCE [LARGE SCALE GENOMIC DNA]</scope>
    <source>
        <strain evidence="14">JCM 4816</strain>
    </source>
</reference>
<evidence type="ECO:0000256" key="2">
    <source>
        <dbReference type="ARBA" id="ARBA00022618"/>
    </source>
</evidence>
<dbReference type="InterPro" id="IPR004276">
    <property type="entry name" value="GlycoTrans_28_N"/>
</dbReference>
<feature type="domain" description="Glycosyltransferase family 28 N-terminal" evidence="11">
    <location>
        <begin position="3"/>
        <end position="142"/>
    </location>
</feature>
<dbReference type="EMBL" id="JBHSQJ010000055">
    <property type="protein sequence ID" value="MFC5908356.1"/>
    <property type="molecule type" value="Genomic_DNA"/>
</dbReference>
<gene>
    <name evidence="10 13" type="primary">murG</name>
    <name evidence="13" type="ORF">ACFP3V_14180</name>
</gene>
<keyword evidence="2 10" id="KW-0132">Cell division</keyword>
<evidence type="ECO:0000256" key="7">
    <source>
        <dbReference type="ARBA" id="ARBA00023136"/>
    </source>
</evidence>
<comment type="subcellular location">
    <subcellularLocation>
        <location evidence="10">Cell membrane</location>
        <topology evidence="10">Peripheral membrane protein</topology>
        <orientation evidence="10">Cytoplasmic side</orientation>
    </subcellularLocation>
</comment>
<dbReference type="NCBIfam" id="TIGR01133">
    <property type="entry name" value="murG"/>
    <property type="match status" value="1"/>
</dbReference>
<keyword evidence="14" id="KW-1185">Reference proteome</keyword>
<dbReference type="CDD" id="cd03785">
    <property type="entry name" value="GT28_MurG"/>
    <property type="match status" value="1"/>
</dbReference>
<evidence type="ECO:0000313" key="14">
    <source>
        <dbReference type="Proteomes" id="UP001596174"/>
    </source>
</evidence>
<evidence type="ECO:0000256" key="6">
    <source>
        <dbReference type="ARBA" id="ARBA00022984"/>
    </source>
</evidence>
<evidence type="ECO:0000259" key="11">
    <source>
        <dbReference type="Pfam" id="PF03033"/>
    </source>
</evidence>
<keyword evidence="3 10" id="KW-0328">Glycosyltransferase</keyword>
<comment type="catalytic activity">
    <reaction evidence="10">
        <text>di-trans,octa-cis-undecaprenyl diphospho-N-acetyl-alpha-D-muramoyl-L-alanyl-D-glutamyl-meso-2,6-diaminopimeloyl-D-alanyl-D-alanine + UDP-N-acetyl-alpha-D-glucosamine = di-trans,octa-cis-undecaprenyl diphospho-[N-acetyl-alpha-D-glucosaminyl-(1-&gt;4)]-N-acetyl-alpha-D-muramoyl-L-alanyl-D-glutamyl-meso-2,6-diaminopimeloyl-D-alanyl-D-alanine + UDP + H(+)</text>
        <dbReference type="Rhea" id="RHEA:31227"/>
        <dbReference type="ChEBI" id="CHEBI:15378"/>
        <dbReference type="ChEBI" id="CHEBI:57705"/>
        <dbReference type="ChEBI" id="CHEBI:58223"/>
        <dbReference type="ChEBI" id="CHEBI:61387"/>
        <dbReference type="ChEBI" id="CHEBI:61388"/>
        <dbReference type="EC" id="2.4.1.227"/>
    </reaction>
</comment>
<keyword evidence="1 10" id="KW-1003">Cell membrane</keyword>
<feature type="binding site" evidence="10">
    <location>
        <begin position="10"/>
        <end position="12"/>
    </location>
    <ligand>
        <name>UDP-N-acetyl-alpha-D-glucosamine</name>
        <dbReference type="ChEBI" id="CHEBI:57705"/>
    </ligand>
</feature>
<name>A0ABW1G0Z6_9ACTN</name>
<feature type="binding site" evidence="10">
    <location>
        <position position="291"/>
    </location>
    <ligand>
        <name>UDP-N-acetyl-alpha-D-glucosamine</name>
        <dbReference type="ChEBI" id="CHEBI:57705"/>
    </ligand>
</feature>
<dbReference type="RefSeq" id="WP_380583352.1">
    <property type="nucleotide sequence ID" value="NZ_JBHSQJ010000055.1"/>
</dbReference>
<dbReference type="InterPro" id="IPR007235">
    <property type="entry name" value="Glyco_trans_28_C"/>
</dbReference>
<feature type="binding site" evidence="10">
    <location>
        <position position="124"/>
    </location>
    <ligand>
        <name>UDP-N-acetyl-alpha-D-glucosamine</name>
        <dbReference type="ChEBI" id="CHEBI:57705"/>
    </ligand>
</feature>
<comment type="caution">
    <text evidence="10">Lacks conserved residue(s) required for the propagation of feature annotation.</text>
</comment>
<dbReference type="PANTHER" id="PTHR21015:SF22">
    <property type="entry name" value="GLYCOSYLTRANSFERASE"/>
    <property type="match status" value="1"/>
</dbReference>
<dbReference type="InterPro" id="IPR006009">
    <property type="entry name" value="GlcNAc_MurG"/>
</dbReference>
<dbReference type="Proteomes" id="UP001596174">
    <property type="component" value="Unassembled WGS sequence"/>
</dbReference>
<keyword evidence="7 10" id="KW-0472">Membrane</keyword>
<comment type="pathway">
    <text evidence="10">Cell wall biogenesis; peptidoglycan biosynthesis.</text>
</comment>
<keyword evidence="9 10" id="KW-0961">Cell wall biogenesis/degradation</keyword>
<keyword evidence="5 10" id="KW-0133">Cell shape</keyword>
<keyword evidence="6 10" id="KW-0573">Peptidoglycan synthesis</keyword>
<dbReference type="GO" id="GO:0016757">
    <property type="term" value="F:glycosyltransferase activity"/>
    <property type="evidence" value="ECO:0007669"/>
    <property type="project" value="UniProtKB-KW"/>
</dbReference>
<feature type="binding site" evidence="10">
    <location>
        <position position="195"/>
    </location>
    <ligand>
        <name>UDP-N-acetyl-alpha-D-glucosamine</name>
        <dbReference type="ChEBI" id="CHEBI:57705"/>
    </ligand>
</feature>
<dbReference type="SUPFAM" id="SSF53756">
    <property type="entry name" value="UDP-Glycosyltransferase/glycogen phosphorylase"/>
    <property type="match status" value="1"/>
</dbReference>
<keyword evidence="4 10" id="KW-0808">Transferase</keyword>
<comment type="caution">
    <text evidence="13">The sequence shown here is derived from an EMBL/GenBank/DDBJ whole genome shotgun (WGS) entry which is preliminary data.</text>
</comment>
<accession>A0ABW1G0Z6</accession>
<sequence length="369" mass="39616">MHVVLAGGGTAGHIEPALALADALRRHDPTVGITALGTERGLETRLVPERGYELALIPAVPLPRKPTPELITVPGRLRGTVKAVQDILERTKADAVVGFGGYVAMPAYFAAKRMGVPIVVHEANARPGLANKIGSRYTTHVAVSTPDSKLRDARYIGIPLRRSIATLDRGALRPEARHYFGLDQRLPTLLVSGGSQGARRLNETIQAIAPRLQQYGVQILHAVGPKNELPVIDELPGMPPYRAVPYLDRMDLAYAAADLMLCRAGAMTVAELAAVGLPGAFVPLPIGNGEQRLNAQPVVRAGGGLLVDDAELTPQWIESQLLPVLTDPQRLWEMSHAAAAFGRRDADELLVGMVYEAVQESARSGRRRG</sequence>
<comment type="function">
    <text evidence="10">Cell wall formation. Catalyzes the transfer of a GlcNAc subunit on undecaprenyl-pyrophosphoryl-MurNAc-pentapeptide (lipid intermediate I) to form undecaprenyl-pyrophosphoryl-MurNAc-(pentapeptide)GlcNAc (lipid intermediate II).</text>
</comment>
<evidence type="ECO:0000256" key="8">
    <source>
        <dbReference type="ARBA" id="ARBA00023306"/>
    </source>
</evidence>
<keyword evidence="8 10" id="KW-0131">Cell cycle</keyword>
<dbReference type="EC" id="2.4.1.227" evidence="10"/>
<evidence type="ECO:0000256" key="1">
    <source>
        <dbReference type="ARBA" id="ARBA00022475"/>
    </source>
</evidence>
<evidence type="ECO:0000313" key="13">
    <source>
        <dbReference type="EMBL" id="MFC5908356.1"/>
    </source>
</evidence>
<evidence type="ECO:0000256" key="10">
    <source>
        <dbReference type="HAMAP-Rule" id="MF_00033"/>
    </source>
</evidence>
<dbReference type="PANTHER" id="PTHR21015">
    <property type="entry name" value="UDP-N-ACETYLGLUCOSAMINE--N-ACETYLMURAMYL-(PENTAPEPTIDE) PYROPHOSPHORYL-UNDECAPRENOL N-ACETYLGLUCOSAMINE TRANSFERASE 1"/>
    <property type="match status" value="1"/>
</dbReference>
<dbReference type="Pfam" id="PF03033">
    <property type="entry name" value="Glyco_transf_28"/>
    <property type="match status" value="1"/>
</dbReference>
<dbReference type="Pfam" id="PF04101">
    <property type="entry name" value="Glyco_tran_28_C"/>
    <property type="match status" value="1"/>
</dbReference>
<feature type="binding site" evidence="10">
    <location>
        <position position="161"/>
    </location>
    <ligand>
        <name>UDP-N-acetyl-alpha-D-glucosamine</name>
        <dbReference type="ChEBI" id="CHEBI:57705"/>
    </ligand>
</feature>
<evidence type="ECO:0000256" key="9">
    <source>
        <dbReference type="ARBA" id="ARBA00023316"/>
    </source>
</evidence>
<dbReference type="Gene3D" id="3.40.50.2000">
    <property type="entry name" value="Glycogen Phosphorylase B"/>
    <property type="match status" value="2"/>
</dbReference>
<dbReference type="HAMAP" id="MF_00033">
    <property type="entry name" value="MurG"/>
    <property type="match status" value="1"/>
</dbReference>
<evidence type="ECO:0000259" key="12">
    <source>
        <dbReference type="Pfam" id="PF04101"/>
    </source>
</evidence>
<comment type="similarity">
    <text evidence="10">Belongs to the glycosyltransferase 28 family. MurG subfamily.</text>
</comment>
<evidence type="ECO:0000256" key="4">
    <source>
        <dbReference type="ARBA" id="ARBA00022679"/>
    </source>
</evidence>
<organism evidence="13 14">
    <name type="scientific">Streptacidiphilus monticola</name>
    <dbReference type="NCBI Taxonomy" id="2161674"/>
    <lineage>
        <taxon>Bacteria</taxon>
        <taxon>Bacillati</taxon>
        <taxon>Actinomycetota</taxon>
        <taxon>Actinomycetes</taxon>
        <taxon>Kitasatosporales</taxon>
        <taxon>Streptomycetaceae</taxon>
        <taxon>Streptacidiphilus</taxon>
    </lineage>
</organism>
<feature type="domain" description="Glycosyl transferase family 28 C-terminal" evidence="12">
    <location>
        <begin position="188"/>
        <end position="349"/>
    </location>
</feature>